<dbReference type="PANTHER" id="PTHR43210">
    <property type="entry name" value="DETHIOBIOTIN SYNTHETASE"/>
    <property type="match status" value="1"/>
</dbReference>
<keyword evidence="1" id="KW-0547">Nucleotide-binding</keyword>
<keyword evidence="1 2" id="KW-0436">Ligase</keyword>
<comment type="cofactor">
    <cofactor evidence="1">
        <name>Mg(2+)</name>
        <dbReference type="ChEBI" id="CHEBI:18420"/>
    </cofactor>
</comment>
<proteinExistence type="inferred from homology"/>
<dbReference type="SUPFAM" id="SSF52540">
    <property type="entry name" value="P-loop containing nucleoside triphosphate hydrolases"/>
    <property type="match status" value="1"/>
</dbReference>
<feature type="active site" evidence="1">
    <location>
        <position position="57"/>
    </location>
</feature>
<dbReference type="Proteomes" id="UP000829069">
    <property type="component" value="Chromosome"/>
</dbReference>
<dbReference type="EC" id="6.3.3.3" evidence="1"/>
<comment type="subcellular location">
    <subcellularLocation>
        <location evidence="1">Cytoplasm</location>
    </subcellularLocation>
</comment>
<dbReference type="InterPro" id="IPR004472">
    <property type="entry name" value="DTB_synth_BioD"/>
</dbReference>
<sequence>MRHPDAGLPALPRILFVTGTDTGVGKTMTTAALAAALSAGSRAASARNVRPSVAVYKPVQTGVREEEAGDIEEVRRLAGIDDVLEGARLRLPMAPIAAAAREGASLPGHVEHTETIRSLAGGFDHVLVEGVGGLLVELEPGFCLADLAADFIDGTKTAGTGGDSRQTAGIVVVCRSGLGTLNHTLLTLEALQRRSLPVSGLVIGAWPQEPTDIELDNQRYLSDLPVPFLGRVPMEASALHPPEFRAQASEWFRGGRH</sequence>
<dbReference type="PANTHER" id="PTHR43210:SF5">
    <property type="entry name" value="DETHIOBIOTIN SYNTHETASE"/>
    <property type="match status" value="1"/>
</dbReference>
<accession>A0ABY3WBG3</accession>
<comment type="catalytic activity">
    <reaction evidence="1">
        <text>(7R,8S)-7,8-diammoniononanoate + CO2 + ATP = (4R,5S)-dethiobiotin + ADP + phosphate + 3 H(+)</text>
        <dbReference type="Rhea" id="RHEA:15805"/>
        <dbReference type="ChEBI" id="CHEBI:15378"/>
        <dbReference type="ChEBI" id="CHEBI:16526"/>
        <dbReference type="ChEBI" id="CHEBI:30616"/>
        <dbReference type="ChEBI" id="CHEBI:43474"/>
        <dbReference type="ChEBI" id="CHEBI:149469"/>
        <dbReference type="ChEBI" id="CHEBI:149473"/>
        <dbReference type="ChEBI" id="CHEBI:456216"/>
        <dbReference type="EC" id="6.3.3.3"/>
    </reaction>
</comment>
<dbReference type="PIRSF" id="PIRSF006755">
    <property type="entry name" value="DTB_synth"/>
    <property type="match status" value="1"/>
</dbReference>
<gene>
    <name evidence="1 2" type="primary">bioD</name>
    <name evidence="2" type="ORF">MNQ99_17295</name>
</gene>
<keyword evidence="1" id="KW-0963">Cytoplasm</keyword>
<keyword evidence="3" id="KW-1185">Reference proteome</keyword>
<feature type="binding site" evidence="1">
    <location>
        <position position="27"/>
    </location>
    <ligand>
        <name>Mg(2+)</name>
        <dbReference type="ChEBI" id="CHEBI:18420"/>
    </ligand>
</feature>
<dbReference type="EMBL" id="CP093326">
    <property type="protein sequence ID" value="UNK45647.1"/>
    <property type="molecule type" value="Genomic_DNA"/>
</dbReference>
<reference evidence="2 3" key="1">
    <citation type="submission" date="2022-03" db="EMBL/GenBank/DDBJ databases">
        <title>Isotopic signatures of nitrous oxide derived from detoxification processes.</title>
        <authorList>
            <person name="Behrendt U."/>
            <person name="Buchen C."/>
            <person name="Well R."/>
            <person name="Ulrich A."/>
            <person name="Rohe L."/>
            <person name="Kolb S."/>
            <person name="Schloter M."/>
            <person name="Horn M.A."/>
            <person name="Augustin J."/>
        </authorList>
    </citation>
    <scope>NUCLEOTIDE SEQUENCE [LARGE SCALE GENOMIC DNA]</scope>
    <source>
        <strain evidence="2 3">S4-C24</strain>
    </source>
</reference>
<comment type="caution">
    <text evidence="1">Lacks conserved residue(s) required for the propagation of feature annotation.</text>
</comment>
<dbReference type="CDD" id="cd03109">
    <property type="entry name" value="DTBS"/>
    <property type="match status" value="1"/>
</dbReference>
<keyword evidence="1" id="KW-0460">Magnesium</keyword>
<comment type="pathway">
    <text evidence="1">Cofactor biosynthesis; biotin biosynthesis; biotin from 7,8-diaminononanoate: step 1/2.</text>
</comment>
<dbReference type="Gene3D" id="3.40.50.300">
    <property type="entry name" value="P-loop containing nucleotide triphosphate hydrolases"/>
    <property type="match status" value="1"/>
</dbReference>
<feature type="binding site" evidence="1">
    <location>
        <begin position="129"/>
        <end position="132"/>
    </location>
    <ligand>
        <name>ATP</name>
        <dbReference type="ChEBI" id="CHEBI:30616"/>
    </ligand>
</feature>
<organism evidence="2 3">
    <name type="scientific">Arthrobacter sulfonylureivorans</name>
    <dbReference type="NCBI Taxonomy" id="2486855"/>
    <lineage>
        <taxon>Bacteria</taxon>
        <taxon>Bacillati</taxon>
        <taxon>Actinomycetota</taxon>
        <taxon>Actinomycetes</taxon>
        <taxon>Micrococcales</taxon>
        <taxon>Micrococcaceae</taxon>
        <taxon>Arthrobacter</taxon>
    </lineage>
</organism>
<protein>
    <recommendedName>
        <fullName evidence="1">ATP-dependent dethiobiotin synthetase BioD</fullName>
        <ecNumber evidence="1">6.3.3.3</ecNumber>
    </recommendedName>
    <alternativeName>
        <fullName evidence="1">DTB synthetase</fullName>
        <shortName evidence="1">DTBS</shortName>
    </alternativeName>
    <alternativeName>
        <fullName evidence="1">Dethiobiotin synthase</fullName>
    </alternativeName>
</protein>
<dbReference type="Pfam" id="PF13500">
    <property type="entry name" value="AAA_26"/>
    <property type="match status" value="2"/>
</dbReference>
<feature type="binding site" evidence="1">
    <location>
        <position position="61"/>
    </location>
    <ligand>
        <name>substrate</name>
    </ligand>
</feature>
<keyword evidence="1" id="KW-0479">Metal-binding</keyword>
<dbReference type="HAMAP" id="MF_00336">
    <property type="entry name" value="BioD"/>
    <property type="match status" value="1"/>
</dbReference>
<dbReference type="InterPro" id="IPR027417">
    <property type="entry name" value="P-loop_NTPase"/>
</dbReference>
<feature type="binding site" evidence="1">
    <location>
        <position position="129"/>
    </location>
    <ligand>
        <name>Mg(2+)</name>
        <dbReference type="ChEBI" id="CHEBI:18420"/>
    </ligand>
</feature>
<feature type="binding site" evidence="1">
    <location>
        <position position="70"/>
    </location>
    <ligand>
        <name>ATP</name>
        <dbReference type="ChEBI" id="CHEBI:30616"/>
    </ligand>
</feature>
<comment type="function">
    <text evidence="1">Catalyzes a mechanistically unusual reaction, the ATP-dependent insertion of CO2 between the N7 and N8 nitrogen atoms of 7,8-diaminopelargonic acid (DAPA, also called 7,8-diammoniononanoate) to form a ureido ring.</text>
</comment>
<feature type="binding site" evidence="1">
    <location>
        <position position="70"/>
    </location>
    <ligand>
        <name>Mg(2+)</name>
        <dbReference type="ChEBI" id="CHEBI:18420"/>
    </ligand>
</feature>
<keyword evidence="1" id="KW-0067">ATP-binding</keyword>
<evidence type="ECO:0000313" key="2">
    <source>
        <dbReference type="EMBL" id="UNK45647.1"/>
    </source>
</evidence>
<comment type="subunit">
    <text evidence="1">Homodimer.</text>
</comment>
<dbReference type="NCBIfam" id="TIGR00347">
    <property type="entry name" value="bioD"/>
    <property type="match status" value="1"/>
</dbReference>
<evidence type="ECO:0000256" key="1">
    <source>
        <dbReference type="HAMAP-Rule" id="MF_00336"/>
    </source>
</evidence>
<dbReference type="GO" id="GO:0004141">
    <property type="term" value="F:dethiobiotin synthase activity"/>
    <property type="evidence" value="ECO:0007669"/>
    <property type="project" value="UniProtKB-EC"/>
</dbReference>
<evidence type="ECO:0000313" key="3">
    <source>
        <dbReference type="Proteomes" id="UP000829069"/>
    </source>
</evidence>
<keyword evidence="1" id="KW-0093">Biotin biosynthesis</keyword>
<comment type="similarity">
    <text evidence="1">Belongs to the dethiobiotin synthetase family.</text>
</comment>
<name>A0ABY3WBG3_9MICC</name>
<dbReference type="RefSeq" id="WP_241913838.1">
    <property type="nucleotide sequence ID" value="NZ_CP093326.1"/>
</dbReference>